<comment type="caution">
    <text evidence="1">The sequence shown here is derived from an EMBL/GenBank/DDBJ whole genome shotgun (WGS) entry which is preliminary data.</text>
</comment>
<sequence>ATTYMFIKQRFALLPHLNWSSVTFPPHIAFYTQAQKIHLVSSDQSTFLQFCCVSSIARKETSKQDLRWSFNYDFRLATLFKGQIRRVNKSSTLHIFCLNFRDRQAMFDSDDCNSTHTLH</sequence>
<feature type="non-terminal residue" evidence="1">
    <location>
        <position position="1"/>
    </location>
</feature>
<gene>
    <name evidence="1" type="ORF">ILYODFUR_036119</name>
</gene>
<proteinExistence type="predicted"/>
<protein>
    <submittedName>
        <fullName evidence="1">Uncharacterized protein</fullName>
    </submittedName>
</protein>
<name>A0ABV0V8Z1_9TELE</name>
<dbReference type="Proteomes" id="UP001482620">
    <property type="component" value="Unassembled WGS sequence"/>
</dbReference>
<evidence type="ECO:0000313" key="1">
    <source>
        <dbReference type="EMBL" id="MEQ2253789.1"/>
    </source>
</evidence>
<organism evidence="1 2">
    <name type="scientific">Ilyodon furcidens</name>
    <name type="common">goldbreast splitfin</name>
    <dbReference type="NCBI Taxonomy" id="33524"/>
    <lineage>
        <taxon>Eukaryota</taxon>
        <taxon>Metazoa</taxon>
        <taxon>Chordata</taxon>
        <taxon>Craniata</taxon>
        <taxon>Vertebrata</taxon>
        <taxon>Euteleostomi</taxon>
        <taxon>Actinopterygii</taxon>
        <taxon>Neopterygii</taxon>
        <taxon>Teleostei</taxon>
        <taxon>Neoteleostei</taxon>
        <taxon>Acanthomorphata</taxon>
        <taxon>Ovalentaria</taxon>
        <taxon>Atherinomorphae</taxon>
        <taxon>Cyprinodontiformes</taxon>
        <taxon>Goodeidae</taxon>
        <taxon>Ilyodon</taxon>
    </lineage>
</organism>
<accession>A0ABV0V8Z1</accession>
<dbReference type="EMBL" id="JAHRIQ010099862">
    <property type="protein sequence ID" value="MEQ2253789.1"/>
    <property type="molecule type" value="Genomic_DNA"/>
</dbReference>
<reference evidence="1 2" key="1">
    <citation type="submission" date="2021-06" db="EMBL/GenBank/DDBJ databases">
        <authorList>
            <person name="Palmer J.M."/>
        </authorList>
    </citation>
    <scope>NUCLEOTIDE SEQUENCE [LARGE SCALE GENOMIC DNA]</scope>
    <source>
        <strain evidence="2">if_2019</strain>
        <tissue evidence="1">Muscle</tissue>
    </source>
</reference>
<keyword evidence="2" id="KW-1185">Reference proteome</keyword>
<evidence type="ECO:0000313" key="2">
    <source>
        <dbReference type="Proteomes" id="UP001482620"/>
    </source>
</evidence>